<protein>
    <submittedName>
        <fullName evidence="2">Uncharacterized protein</fullName>
    </submittedName>
</protein>
<feature type="compositionally biased region" description="Polar residues" evidence="1">
    <location>
        <begin position="21"/>
        <end position="31"/>
    </location>
</feature>
<feature type="region of interest" description="Disordered" evidence="1">
    <location>
        <begin position="1"/>
        <end position="35"/>
    </location>
</feature>
<evidence type="ECO:0000313" key="2">
    <source>
        <dbReference type="EMBL" id="SHN68439.1"/>
    </source>
</evidence>
<proteinExistence type="predicted"/>
<organism evidence="2 3">
    <name type="scientific">Bradyrhizobium erythrophlei</name>
    <dbReference type="NCBI Taxonomy" id="1437360"/>
    <lineage>
        <taxon>Bacteria</taxon>
        <taxon>Pseudomonadati</taxon>
        <taxon>Pseudomonadota</taxon>
        <taxon>Alphaproteobacteria</taxon>
        <taxon>Hyphomicrobiales</taxon>
        <taxon>Nitrobacteraceae</taxon>
        <taxon>Bradyrhizobium</taxon>
    </lineage>
</organism>
<dbReference type="AlphaFoldDB" id="A0A1M7TCE3"/>
<dbReference type="InterPro" id="IPR046083">
    <property type="entry name" value="DUF6101"/>
</dbReference>
<dbReference type="Proteomes" id="UP000184096">
    <property type="component" value="Chromosome I"/>
</dbReference>
<keyword evidence="3" id="KW-1185">Reference proteome</keyword>
<evidence type="ECO:0000256" key="1">
    <source>
        <dbReference type="SAM" id="MobiDB-lite"/>
    </source>
</evidence>
<accession>A0A1M7TCE3</accession>
<sequence>MLSRIDREHNSGGETEAVRRQTATSGINPAGSSRGLRLDPLSLPISFDAHDVRADNGVRHVELHRERVVLRRAIHGMRMAINLRVSDFRGIALRDGDDAQMLVLLHRDPSLNIPLCVSSDHDEIAAAWQTWSDIFALPQLAEETREPAPRRRRRNAVWARRPKFLVRRRGGGALDGADVHRGEREIIARN</sequence>
<evidence type="ECO:0000313" key="3">
    <source>
        <dbReference type="Proteomes" id="UP000184096"/>
    </source>
</evidence>
<name>A0A1M7TCE3_9BRAD</name>
<dbReference type="EMBL" id="LT670849">
    <property type="protein sequence ID" value="SHN68439.1"/>
    <property type="molecule type" value="Genomic_DNA"/>
</dbReference>
<feature type="compositionally biased region" description="Basic and acidic residues" evidence="1">
    <location>
        <begin position="1"/>
        <end position="19"/>
    </location>
</feature>
<dbReference type="Pfam" id="PF19596">
    <property type="entry name" value="DUF6101"/>
    <property type="match status" value="1"/>
</dbReference>
<gene>
    <name evidence="2" type="ORF">SAMN05444170_1340</name>
</gene>
<reference evidence="3" key="1">
    <citation type="submission" date="2016-11" db="EMBL/GenBank/DDBJ databases">
        <authorList>
            <person name="Varghese N."/>
            <person name="Submissions S."/>
        </authorList>
    </citation>
    <scope>NUCLEOTIDE SEQUENCE [LARGE SCALE GENOMIC DNA]</scope>
    <source>
        <strain evidence="3">GAS401</strain>
    </source>
</reference>